<gene>
    <name evidence="8" type="ORF">PV07_08684</name>
</gene>
<feature type="transmembrane region" description="Helical" evidence="6">
    <location>
        <begin position="173"/>
        <end position="194"/>
    </location>
</feature>
<name>A0A0D2C2V7_9EURO</name>
<sequence>MAGEARTAPVSLHTRLRNAGARRVYQRIWNDATATATTVGGNVVMWLIIASLLYGTPFGTLAFFAKSSLLLFAVLLNSLLTVTEINSLYTQRPIVEKHKTYAFYHPSTEALAGIVSDITIKIASNIVFNPIVYFLGGLRYEAGPYFILFIVNFATLLTMSCIFRTVAAANKTIAQALAIVGAFLLAVVIYTGFAFKALIVNEFHGRDFPCSNVIPAYLGFSTGVGVVTGDMLINVIRSPFTYIDRERGSSTEIDTSAREMLDETEFAGAVIGTPGQGLNVEQRKLLKIGVEPAAKLTVLLFLGEPTSGLYSQSSWTIVSFLRKPSCRPDAPALGDPLRTV</sequence>
<dbReference type="InterPro" id="IPR013525">
    <property type="entry name" value="ABC2_TM"/>
</dbReference>
<evidence type="ECO:0000256" key="3">
    <source>
        <dbReference type="ARBA" id="ARBA00022692"/>
    </source>
</evidence>
<evidence type="ECO:0000259" key="7">
    <source>
        <dbReference type="Pfam" id="PF01061"/>
    </source>
</evidence>
<dbReference type="AlphaFoldDB" id="A0A0D2C2V7"/>
<keyword evidence="4 6" id="KW-1133">Transmembrane helix</keyword>
<comment type="subcellular location">
    <subcellularLocation>
        <location evidence="1">Membrane</location>
        <topology evidence="1">Multi-pass membrane protein</topology>
    </subcellularLocation>
</comment>
<dbReference type="VEuPathDB" id="FungiDB:PV07_08684"/>
<feature type="domain" description="ABC-2 type transporter transmembrane" evidence="7">
    <location>
        <begin position="21"/>
        <end position="195"/>
    </location>
</feature>
<evidence type="ECO:0000256" key="6">
    <source>
        <dbReference type="SAM" id="Phobius"/>
    </source>
</evidence>
<dbReference type="GeneID" id="27347878"/>
<feature type="transmembrane region" description="Helical" evidence="6">
    <location>
        <begin position="70"/>
        <end position="89"/>
    </location>
</feature>
<evidence type="ECO:0000256" key="1">
    <source>
        <dbReference type="ARBA" id="ARBA00004141"/>
    </source>
</evidence>
<keyword evidence="3 6" id="KW-0812">Transmembrane</keyword>
<dbReference type="HOGENOM" id="CLU_816371_0_0_1"/>
<keyword evidence="2" id="KW-0813">Transport</keyword>
<dbReference type="STRING" id="569365.A0A0D2C2V7"/>
<keyword evidence="9" id="KW-1185">Reference proteome</keyword>
<evidence type="ECO:0000256" key="5">
    <source>
        <dbReference type="ARBA" id="ARBA00023136"/>
    </source>
</evidence>
<feature type="transmembrane region" description="Helical" evidence="6">
    <location>
        <begin position="43"/>
        <end position="64"/>
    </location>
</feature>
<proteinExistence type="predicted"/>
<evidence type="ECO:0000256" key="2">
    <source>
        <dbReference type="ARBA" id="ARBA00022448"/>
    </source>
</evidence>
<dbReference type="RefSeq" id="XP_016245734.1">
    <property type="nucleotide sequence ID" value="XM_016395878.1"/>
</dbReference>
<evidence type="ECO:0000313" key="8">
    <source>
        <dbReference type="EMBL" id="KIW25518.1"/>
    </source>
</evidence>
<dbReference type="GO" id="GO:0016020">
    <property type="term" value="C:membrane"/>
    <property type="evidence" value="ECO:0007669"/>
    <property type="project" value="UniProtKB-SubCell"/>
</dbReference>
<evidence type="ECO:0000313" key="9">
    <source>
        <dbReference type="Proteomes" id="UP000054466"/>
    </source>
</evidence>
<keyword evidence="5 6" id="KW-0472">Membrane</keyword>
<dbReference type="Pfam" id="PF01061">
    <property type="entry name" value="ABC2_membrane"/>
    <property type="match status" value="1"/>
</dbReference>
<dbReference type="OrthoDB" id="4540850at2759"/>
<organism evidence="8 9">
    <name type="scientific">Cladophialophora immunda</name>
    <dbReference type="NCBI Taxonomy" id="569365"/>
    <lineage>
        <taxon>Eukaryota</taxon>
        <taxon>Fungi</taxon>
        <taxon>Dikarya</taxon>
        <taxon>Ascomycota</taxon>
        <taxon>Pezizomycotina</taxon>
        <taxon>Eurotiomycetes</taxon>
        <taxon>Chaetothyriomycetidae</taxon>
        <taxon>Chaetothyriales</taxon>
        <taxon>Herpotrichiellaceae</taxon>
        <taxon>Cladophialophora</taxon>
    </lineage>
</organism>
<feature type="transmembrane region" description="Helical" evidence="6">
    <location>
        <begin position="214"/>
        <end position="236"/>
    </location>
</feature>
<dbReference type="PANTHER" id="PTHR19241">
    <property type="entry name" value="ATP-BINDING CASSETTE TRANSPORTER"/>
    <property type="match status" value="1"/>
</dbReference>
<dbReference type="EMBL" id="KN847044">
    <property type="protein sequence ID" value="KIW25518.1"/>
    <property type="molecule type" value="Genomic_DNA"/>
</dbReference>
<protein>
    <submittedName>
        <fullName evidence="8">Multidrug resistance protein CDR1</fullName>
    </submittedName>
</protein>
<reference evidence="8 9" key="1">
    <citation type="submission" date="2015-01" db="EMBL/GenBank/DDBJ databases">
        <title>The Genome Sequence of Cladophialophora immunda CBS83496.</title>
        <authorList>
            <consortium name="The Broad Institute Genomics Platform"/>
            <person name="Cuomo C."/>
            <person name="de Hoog S."/>
            <person name="Gorbushina A."/>
            <person name="Stielow B."/>
            <person name="Teixiera M."/>
            <person name="Abouelleil A."/>
            <person name="Chapman S.B."/>
            <person name="Priest M."/>
            <person name="Young S.K."/>
            <person name="Wortman J."/>
            <person name="Nusbaum C."/>
            <person name="Birren B."/>
        </authorList>
    </citation>
    <scope>NUCLEOTIDE SEQUENCE [LARGE SCALE GENOMIC DNA]</scope>
    <source>
        <strain evidence="8 9">CBS 83496</strain>
    </source>
</reference>
<feature type="transmembrane region" description="Helical" evidence="6">
    <location>
        <begin position="110"/>
        <end position="133"/>
    </location>
</feature>
<dbReference type="GO" id="GO:0140359">
    <property type="term" value="F:ABC-type transporter activity"/>
    <property type="evidence" value="ECO:0007669"/>
    <property type="project" value="InterPro"/>
</dbReference>
<evidence type="ECO:0000256" key="4">
    <source>
        <dbReference type="ARBA" id="ARBA00022989"/>
    </source>
</evidence>
<accession>A0A0D2C2V7</accession>
<feature type="transmembrane region" description="Helical" evidence="6">
    <location>
        <begin position="145"/>
        <end position="166"/>
    </location>
</feature>
<dbReference type="Proteomes" id="UP000054466">
    <property type="component" value="Unassembled WGS sequence"/>
</dbReference>